<dbReference type="PANTHER" id="PTHR11786:SF0">
    <property type="entry name" value="ARYLAMINE N-ACETYLTRANSFERASE 4-RELATED"/>
    <property type="match status" value="1"/>
</dbReference>
<reference evidence="4" key="1">
    <citation type="submission" date="2017-02" db="EMBL/GenBank/DDBJ databases">
        <authorList>
            <person name="Varghese N."/>
            <person name="Submissions S."/>
        </authorList>
    </citation>
    <scope>NUCLEOTIDE SEQUENCE [LARGE SCALE GENOMIC DNA]</scope>
    <source>
        <strain evidence="4">SM117</strain>
    </source>
</reference>
<dbReference type="InterPro" id="IPR001447">
    <property type="entry name" value="Arylamine_N-AcTrfase"/>
</dbReference>
<dbReference type="Gene3D" id="3.30.2140.10">
    <property type="entry name" value="Arylamine N-acetyltransferase"/>
    <property type="match status" value="1"/>
</dbReference>
<keyword evidence="4" id="KW-1185">Reference proteome</keyword>
<dbReference type="AlphaFoldDB" id="A0A1U6H4F4"/>
<dbReference type="Gene3D" id="2.40.128.150">
    <property type="entry name" value="Cysteine proteinases"/>
    <property type="match status" value="1"/>
</dbReference>
<protein>
    <submittedName>
        <fullName evidence="3">N-hydroxyarylamine O-acetyltransferase</fullName>
    </submittedName>
</protein>
<gene>
    <name evidence="3" type="ORF">SAMN06295987_1011236</name>
</gene>
<dbReference type="Pfam" id="PF00797">
    <property type="entry name" value="Acetyltransf_2"/>
    <property type="match status" value="1"/>
</dbReference>
<dbReference type="GO" id="GO:0016407">
    <property type="term" value="F:acetyltransferase activity"/>
    <property type="evidence" value="ECO:0007669"/>
    <property type="project" value="InterPro"/>
</dbReference>
<evidence type="ECO:0000256" key="2">
    <source>
        <dbReference type="RuleBase" id="RU003452"/>
    </source>
</evidence>
<sequence>MELEQYLGRIGLSEAPALDAGGLAQLQLAHRRAIGFENLDIRLGRGIRIDSASVFDKLVVRERGGYCFEQNRLYADMLTLLGSENRPLLARVLLGIPEGVAPPRTHTLLLVQVDGKPWIADAGFGGSFVPPLPLEHCAEVGTSDGARHRLLRAGEPGSLLGEWRLERAGPVSATDGRSAPHGDWQPQYAFDLTQVAPDDLEMGNHWTATRPDTRFTALHIASIVLPGGFAALSERQLTVYRDGTSETRTIDDPRDYGRLLRDLFRIAMTDDEVAELPLFT</sequence>
<evidence type="ECO:0000313" key="4">
    <source>
        <dbReference type="Proteomes" id="UP000190989"/>
    </source>
</evidence>
<organism evidence="3 4">
    <name type="scientific">Novosphingobium mathurense</name>
    <dbReference type="NCBI Taxonomy" id="428990"/>
    <lineage>
        <taxon>Bacteria</taxon>
        <taxon>Pseudomonadati</taxon>
        <taxon>Pseudomonadota</taxon>
        <taxon>Alphaproteobacteria</taxon>
        <taxon>Sphingomonadales</taxon>
        <taxon>Sphingomonadaceae</taxon>
        <taxon>Novosphingobium</taxon>
    </lineage>
</organism>
<dbReference type="EMBL" id="FVZE01000001">
    <property type="protein sequence ID" value="SLJ90638.1"/>
    <property type="molecule type" value="Genomic_DNA"/>
</dbReference>
<evidence type="ECO:0000256" key="1">
    <source>
        <dbReference type="ARBA" id="ARBA00006547"/>
    </source>
</evidence>
<dbReference type="PANTHER" id="PTHR11786">
    <property type="entry name" value="N-HYDROXYARYLAMINE O-ACETYLTRANSFERASE"/>
    <property type="match status" value="1"/>
</dbReference>
<dbReference type="RefSeq" id="WP_079729737.1">
    <property type="nucleotide sequence ID" value="NZ_FVZE01000001.1"/>
</dbReference>
<keyword evidence="3" id="KW-0808">Transferase</keyword>
<dbReference type="SUPFAM" id="SSF54001">
    <property type="entry name" value="Cysteine proteinases"/>
    <property type="match status" value="1"/>
</dbReference>
<proteinExistence type="inferred from homology"/>
<accession>A0A1U6H4F4</accession>
<dbReference type="InterPro" id="IPR038765">
    <property type="entry name" value="Papain-like_cys_pep_sf"/>
</dbReference>
<comment type="similarity">
    <text evidence="1 2">Belongs to the arylamine N-acetyltransferase family.</text>
</comment>
<dbReference type="Proteomes" id="UP000190989">
    <property type="component" value="Unassembled WGS sequence"/>
</dbReference>
<evidence type="ECO:0000313" key="3">
    <source>
        <dbReference type="EMBL" id="SLJ90638.1"/>
    </source>
</evidence>
<dbReference type="STRING" id="428990.SAMN06295987_1011236"/>
<name>A0A1U6H4F4_9SPHN</name>
<dbReference type="PRINTS" id="PR01543">
    <property type="entry name" value="ANATRNSFRASE"/>
</dbReference>